<proteinExistence type="predicted"/>
<gene>
    <name evidence="1" type="ORF">HB778_29095</name>
</gene>
<sequence length="90" mass="10580">MRDDVTWKLMLAHLLTTLSCTEVVVGSLNMDPDMVHLLHVMKESVFGMQVMAEVLHHYGPVYGPKLKRVLLARKIKRMRVIRRKRNLDRR</sequence>
<evidence type="ECO:0000313" key="1">
    <source>
        <dbReference type="EMBL" id="QND60150.1"/>
    </source>
</evidence>
<reference evidence="2" key="1">
    <citation type="journal article" date="2020" name="Mol. Plant Microbe">
        <title>Rhizobial microsymbionts of the narrowly endemic Oxytropis species growing in Kamchatka are characterized by significant genetic diversity and possess a set of genes that are associated with T3SS and T6SS secretion systems and can affect the development of symbiosis.</title>
        <authorList>
            <person name="Safronova V."/>
            <person name="Guro P."/>
            <person name="Sazanova A."/>
            <person name="Kuznetsova I."/>
            <person name="Belimov A."/>
            <person name="Yakubov V."/>
            <person name="Chirak E."/>
            <person name="Afonin A."/>
            <person name="Gogolev Y."/>
            <person name="Andronov E."/>
            <person name="Tikhonovich I."/>
        </authorList>
    </citation>
    <scope>NUCLEOTIDE SEQUENCE [LARGE SCALE GENOMIC DNA]</scope>
    <source>
        <strain evidence="2">583</strain>
    </source>
</reference>
<accession>A0A7G6T068</accession>
<dbReference type="Proteomes" id="UP000515465">
    <property type="component" value="Chromosome"/>
</dbReference>
<organism evidence="1 2">
    <name type="scientific">Mesorhizobium huakuii</name>
    <dbReference type="NCBI Taxonomy" id="28104"/>
    <lineage>
        <taxon>Bacteria</taxon>
        <taxon>Pseudomonadati</taxon>
        <taxon>Pseudomonadota</taxon>
        <taxon>Alphaproteobacteria</taxon>
        <taxon>Hyphomicrobiales</taxon>
        <taxon>Phyllobacteriaceae</taxon>
        <taxon>Mesorhizobium</taxon>
    </lineage>
</organism>
<name>A0A7G6T068_9HYPH</name>
<dbReference type="RefSeq" id="WP_183458915.1">
    <property type="nucleotide sequence ID" value="NZ_CP050296.1"/>
</dbReference>
<protein>
    <submittedName>
        <fullName evidence="1">Uncharacterized protein</fullName>
    </submittedName>
</protein>
<dbReference type="PROSITE" id="PS51257">
    <property type="entry name" value="PROKAR_LIPOPROTEIN"/>
    <property type="match status" value="1"/>
</dbReference>
<evidence type="ECO:0000313" key="2">
    <source>
        <dbReference type="Proteomes" id="UP000515465"/>
    </source>
</evidence>
<dbReference type="EMBL" id="CP050296">
    <property type="protein sequence ID" value="QND60150.1"/>
    <property type="molecule type" value="Genomic_DNA"/>
</dbReference>
<dbReference type="AlphaFoldDB" id="A0A7G6T068"/>